<gene>
    <name evidence="2" type="ORF">B843_08370</name>
</gene>
<sequence length="141" mass="15587">MAGSHHIAPEVHNGVSTLDEPSAAWGWHDIGRNATQIAGWISVLFLLAYNFGNHKGHVETIFLFTFAALIAVGLLIQLFQPKGSQVRTLTAHNQPVGYKEKDWDYLQATCTGPYAELSDSQLRALNIEPSRVAHLRSLPQK</sequence>
<evidence type="ECO:0000313" key="2">
    <source>
        <dbReference type="EMBL" id="AHI23059.1"/>
    </source>
</evidence>
<keyword evidence="1" id="KW-1133">Transmembrane helix</keyword>
<evidence type="ECO:0000313" key="3">
    <source>
        <dbReference type="Proteomes" id="UP000019222"/>
    </source>
</evidence>
<evidence type="ECO:0008006" key="4">
    <source>
        <dbReference type="Google" id="ProtNLM"/>
    </source>
</evidence>
<feature type="transmembrane region" description="Helical" evidence="1">
    <location>
        <begin position="61"/>
        <end position="79"/>
    </location>
</feature>
<dbReference type="PATRIC" id="fig|1224164.3.peg.1687"/>
<keyword evidence="3" id="KW-1185">Reference proteome</keyword>
<dbReference type="AlphaFoldDB" id="W5Y2A7"/>
<dbReference type="Pfam" id="PF10939">
    <property type="entry name" value="DUF2631"/>
    <property type="match status" value="1"/>
</dbReference>
<dbReference type="RefSeq" id="WP_025253076.1">
    <property type="nucleotide sequence ID" value="NZ_CP004353.1"/>
</dbReference>
<dbReference type="EMBL" id="CP004353">
    <property type="protein sequence ID" value="AHI23059.1"/>
    <property type="molecule type" value="Genomic_DNA"/>
</dbReference>
<keyword evidence="1" id="KW-0472">Membrane</keyword>
<keyword evidence="1" id="KW-0812">Transmembrane</keyword>
<dbReference type="STRING" id="1224164.B843_08370"/>
<name>W5Y2A7_9CORY</name>
<dbReference type="KEGG" id="cvt:B843_08370"/>
<organism evidence="2 3">
    <name type="scientific">Corynebacterium vitaeruminis DSM 20294</name>
    <dbReference type="NCBI Taxonomy" id="1224164"/>
    <lineage>
        <taxon>Bacteria</taxon>
        <taxon>Bacillati</taxon>
        <taxon>Actinomycetota</taxon>
        <taxon>Actinomycetes</taxon>
        <taxon>Mycobacteriales</taxon>
        <taxon>Corynebacteriaceae</taxon>
        <taxon>Corynebacterium</taxon>
    </lineage>
</organism>
<dbReference type="HOGENOM" id="CLU_127546_0_0_11"/>
<dbReference type="InterPro" id="IPR024341">
    <property type="entry name" value="DUF2631"/>
</dbReference>
<reference evidence="2 3" key="1">
    <citation type="submission" date="2013-02" db="EMBL/GenBank/DDBJ databases">
        <title>The complete genome sequence of Corynebacterium vitaeruminis DSM 20294.</title>
        <authorList>
            <person name="Ruckert C."/>
            <person name="Albersmeier A."/>
            <person name="Kalinowski J."/>
        </authorList>
    </citation>
    <scope>NUCLEOTIDE SEQUENCE [LARGE SCALE GENOMIC DNA]</scope>
    <source>
        <strain evidence="3">ATCC 10234</strain>
    </source>
</reference>
<dbReference type="Proteomes" id="UP000019222">
    <property type="component" value="Chromosome"/>
</dbReference>
<evidence type="ECO:0000256" key="1">
    <source>
        <dbReference type="SAM" id="Phobius"/>
    </source>
</evidence>
<accession>W5Y2A7</accession>
<dbReference type="eggNOG" id="ENOG5033KSB">
    <property type="taxonomic scope" value="Bacteria"/>
</dbReference>
<protein>
    <recommendedName>
        <fullName evidence="4">DUF2631 domain-containing protein</fullName>
    </recommendedName>
</protein>
<feature type="transmembrane region" description="Helical" evidence="1">
    <location>
        <begin position="30"/>
        <end position="49"/>
    </location>
</feature>
<proteinExistence type="predicted"/>